<reference evidence="2" key="1">
    <citation type="submission" date="2022-01" db="EMBL/GenBank/DDBJ databases">
        <authorList>
            <person name="King R."/>
        </authorList>
    </citation>
    <scope>NUCLEOTIDE SEQUENCE</scope>
</reference>
<keyword evidence="1" id="KW-0472">Membrane</keyword>
<name>A0A9N9SX45_DIABA</name>
<dbReference type="Proteomes" id="UP001153709">
    <property type="component" value="Chromosome 2"/>
</dbReference>
<dbReference type="AlphaFoldDB" id="A0A9N9SX45"/>
<evidence type="ECO:0000313" key="2">
    <source>
        <dbReference type="EMBL" id="CAG9829743.1"/>
    </source>
</evidence>
<organism evidence="2 3">
    <name type="scientific">Diabrotica balteata</name>
    <name type="common">Banded cucumber beetle</name>
    <dbReference type="NCBI Taxonomy" id="107213"/>
    <lineage>
        <taxon>Eukaryota</taxon>
        <taxon>Metazoa</taxon>
        <taxon>Ecdysozoa</taxon>
        <taxon>Arthropoda</taxon>
        <taxon>Hexapoda</taxon>
        <taxon>Insecta</taxon>
        <taxon>Pterygota</taxon>
        <taxon>Neoptera</taxon>
        <taxon>Endopterygota</taxon>
        <taxon>Coleoptera</taxon>
        <taxon>Polyphaga</taxon>
        <taxon>Cucujiformia</taxon>
        <taxon>Chrysomeloidea</taxon>
        <taxon>Chrysomelidae</taxon>
        <taxon>Galerucinae</taxon>
        <taxon>Diabroticina</taxon>
        <taxon>Diabroticites</taxon>
        <taxon>Diabrotica</taxon>
    </lineage>
</organism>
<proteinExistence type="predicted"/>
<evidence type="ECO:0000256" key="1">
    <source>
        <dbReference type="SAM" id="Phobius"/>
    </source>
</evidence>
<protein>
    <submittedName>
        <fullName evidence="2">Uncharacterized protein</fullName>
    </submittedName>
</protein>
<dbReference type="OrthoDB" id="425681at2759"/>
<keyword evidence="3" id="KW-1185">Reference proteome</keyword>
<dbReference type="PANTHER" id="PTHR47027">
    <property type="entry name" value="REVERSE TRANSCRIPTASE DOMAIN-CONTAINING PROTEIN"/>
    <property type="match status" value="1"/>
</dbReference>
<feature type="transmembrane region" description="Helical" evidence="1">
    <location>
        <begin position="21"/>
        <end position="39"/>
    </location>
</feature>
<keyword evidence="1" id="KW-1133">Transmembrane helix</keyword>
<dbReference type="PANTHER" id="PTHR47027:SF8">
    <property type="entry name" value="RIBONUCLEASE H"/>
    <property type="match status" value="1"/>
</dbReference>
<dbReference type="EMBL" id="OU898277">
    <property type="protein sequence ID" value="CAG9829743.1"/>
    <property type="molecule type" value="Genomic_DNA"/>
</dbReference>
<gene>
    <name evidence="2" type="ORF">DIABBA_LOCUS3512</name>
</gene>
<keyword evidence="1" id="KW-0812">Transmembrane</keyword>
<accession>A0A9N9SX45</accession>
<evidence type="ECO:0000313" key="3">
    <source>
        <dbReference type="Proteomes" id="UP001153709"/>
    </source>
</evidence>
<sequence length="75" mass="9033">MMKLIAIWKNFIITIHTKLRLARALIFCIAIYASETWTLKKADKNKLDAFEMWVYRRMLRISWIDHRTNSKGYIA</sequence>